<feature type="transmembrane region" description="Helical" evidence="7">
    <location>
        <begin position="423"/>
        <end position="445"/>
    </location>
</feature>
<feature type="transmembrane region" description="Helical" evidence="7">
    <location>
        <begin position="390"/>
        <end position="411"/>
    </location>
</feature>
<feature type="transmembrane region" description="Helical" evidence="7">
    <location>
        <begin position="163"/>
        <end position="186"/>
    </location>
</feature>
<feature type="transmembrane region" description="Helical" evidence="7">
    <location>
        <begin position="91"/>
        <end position="110"/>
    </location>
</feature>
<dbReference type="InterPro" id="IPR052031">
    <property type="entry name" value="Membrane_Transporter-Flippase"/>
</dbReference>
<evidence type="ECO:0000256" key="5">
    <source>
        <dbReference type="ARBA" id="ARBA00022989"/>
    </source>
</evidence>
<evidence type="ECO:0000256" key="4">
    <source>
        <dbReference type="ARBA" id="ARBA00022692"/>
    </source>
</evidence>
<dbReference type="KEGG" id="caml:H6X83_02860"/>
<dbReference type="GO" id="GO:0015297">
    <property type="term" value="F:antiporter activity"/>
    <property type="evidence" value="ECO:0007669"/>
    <property type="project" value="InterPro"/>
</dbReference>
<evidence type="ECO:0000256" key="6">
    <source>
        <dbReference type="ARBA" id="ARBA00023136"/>
    </source>
</evidence>
<feature type="transmembrane region" description="Helical" evidence="7">
    <location>
        <begin position="198"/>
        <end position="220"/>
    </location>
</feature>
<evidence type="ECO:0000256" key="1">
    <source>
        <dbReference type="ARBA" id="ARBA00004651"/>
    </source>
</evidence>
<accession>A0A7G9WL45</accession>
<keyword evidence="4 7" id="KW-0812">Transmembrane</keyword>
<evidence type="ECO:0000313" key="9">
    <source>
        <dbReference type="Proteomes" id="UP000516046"/>
    </source>
</evidence>
<dbReference type="InterPro" id="IPR002528">
    <property type="entry name" value="MATE_fam"/>
</dbReference>
<protein>
    <submittedName>
        <fullName evidence="8">MATE family efflux transporter</fullName>
    </submittedName>
</protein>
<evidence type="ECO:0000256" key="2">
    <source>
        <dbReference type="ARBA" id="ARBA00022448"/>
    </source>
</evidence>
<dbReference type="CDD" id="cd13138">
    <property type="entry name" value="MATE_yoeA_like"/>
    <property type="match status" value="1"/>
</dbReference>
<dbReference type="NCBIfam" id="TIGR00797">
    <property type="entry name" value="matE"/>
    <property type="match status" value="1"/>
</dbReference>
<evidence type="ECO:0000256" key="7">
    <source>
        <dbReference type="SAM" id="Phobius"/>
    </source>
</evidence>
<keyword evidence="9" id="KW-1185">Reference proteome</keyword>
<evidence type="ECO:0000313" key="8">
    <source>
        <dbReference type="EMBL" id="QNO19407.1"/>
    </source>
</evidence>
<dbReference type="Proteomes" id="UP000516046">
    <property type="component" value="Chromosome"/>
</dbReference>
<dbReference type="EMBL" id="CP060696">
    <property type="protein sequence ID" value="QNO19407.1"/>
    <property type="molecule type" value="Genomic_DNA"/>
</dbReference>
<comment type="subcellular location">
    <subcellularLocation>
        <location evidence="1">Cell membrane</location>
        <topology evidence="1">Multi-pass membrane protein</topology>
    </subcellularLocation>
</comment>
<feature type="transmembrane region" description="Helical" evidence="7">
    <location>
        <begin position="48"/>
        <end position="65"/>
    </location>
</feature>
<dbReference type="PANTHER" id="PTHR43549">
    <property type="entry name" value="MULTIDRUG RESISTANCE PROTEIN YPNP-RELATED"/>
    <property type="match status" value="1"/>
</dbReference>
<sequence>MYADSCKQAARKEQDGQKGAKNLKFQFLRQNGEQRRDMILNGSIPRSLFMLALPTLMMGIVQSMMPLTDGLFINNVAGTLVASAVTYCQPILNMAVALSQGIGAAAMAMIGQANGRGETDEAKHISTQVMVFSFILGLCLVPVMVIVAFPISANVTPEISRNVFLYIALNAAVLPFSFLESIYNAIKNSSGKPEATFIRMLMMLTLKIIFNCIFIVWLRLGIIGCVLASLGANVIVSIWMYFELFVHDSEDKLILKGFHFDRNVLHPLIHIGIPSMITSVMLQIGFFLINNEVQKYGAVVLNGQGIANNITNICFNLPSAFGSAVTTMVSMNVGAGQSRHARKCMWTGCLFSVITAILIIAIVIPLSPYLTVLFTREPEVLNIANRALHIYTYSVVGFGVCMVEQGAFIGLGRTKVPMIVGFLRIWALRYVFILCTESFLTFYSVFWGNLFSNYMAAAISTLLIMHVSWKSALDGGEEEPKKHFSLHFRKH</sequence>
<dbReference type="Pfam" id="PF01554">
    <property type="entry name" value="MatE"/>
    <property type="match status" value="2"/>
</dbReference>
<feature type="transmembrane region" description="Helical" evidence="7">
    <location>
        <begin position="131"/>
        <end position="151"/>
    </location>
</feature>
<dbReference type="PANTHER" id="PTHR43549:SF2">
    <property type="entry name" value="MULTIDRUG RESISTANCE PROTEIN NORM-RELATED"/>
    <property type="match status" value="1"/>
</dbReference>
<feature type="transmembrane region" description="Helical" evidence="7">
    <location>
        <begin position="345"/>
        <end position="370"/>
    </location>
</feature>
<proteinExistence type="predicted"/>
<keyword evidence="6 7" id="KW-0472">Membrane</keyword>
<keyword evidence="2" id="KW-0813">Transport</keyword>
<keyword evidence="5 7" id="KW-1133">Transmembrane helix</keyword>
<dbReference type="PIRSF" id="PIRSF006603">
    <property type="entry name" value="DinF"/>
    <property type="match status" value="1"/>
</dbReference>
<name>A0A7G9WL45_9FIRM</name>
<dbReference type="GO" id="GO:0005886">
    <property type="term" value="C:plasma membrane"/>
    <property type="evidence" value="ECO:0007669"/>
    <property type="project" value="UniProtKB-SubCell"/>
</dbReference>
<dbReference type="InterPro" id="IPR048279">
    <property type="entry name" value="MdtK-like"/>
</dbReference>
<gene>
    <name evidence="8" type="ORF">H6X83_02860</name>
</gene>
<evidence type="ECO:0000256" key="3">
    <source>
        <dbReference type="ARBA" id="ARBA00022475"/>
    </source>
</evidence>
<dbReference type="GO" id="GO:0042910">
    <property type="term" value="F:xenobiotic transmembrane transporter activity"/>
    <property type="evidence" value="ECO:0007669"/>
    <property type="project" value="InterPro"/>
</dbReference>
<keyword evidence="3" id="KW-1003">Cell membrane</keyword>
<reference evidence="8 9" key="1">
    <citation type="submission" date="2020-08" db="EMBL/GenBank/DDBJ databases">
        <authorList>
            <person name="Ren C."/>
            <person name="Gu Y."/>
            <person name="Xu Y."/>
        </authorList>
    </citation>
    <scope>NUCLEOTIDE SEQUENCE [LARGE SCALE GENOMIC DNA]</scope>
    <source>
        <strain evidence="8 9">LBM18003</strain>
    </source>
</reference>
<dbReference type="AlphaFoldDB" id="A0A7G9WL45"/>
<organism evidence="8 9">
    <name type="scientific">Caproicibacterium amylolyticum</name>
    <dbReference type="NCBI Taxonomy" id="2766537"/>
    <lineage>
        <taxon>Bacteria</taxon>
        <taxon>Bacillati</taxon>
        <taxon>Bacillota</taxon>
        <taxon>Clostridia</taxon>
        <taxon>Eubacteriales</taxon>
        <taxon>Oscillospiraceae</taxon>
        <taxon>Caproicibacterium</taxon>
    </lineage>
</organism>
<feature type="transmembrane region" description="Helical" evidence="7">
    <location>
        <begin position="267"/>
        <end position="289"/>
    </location>
</feature>
<feature type="transmembrane region" description="Helical" evidence="7">
    <location>
        <begin position="226"/>
        <end position="246"/>
    </location>
</feature>